<sequence length="795" mass="77400">MGKLSLSLAFSFGNTNNNTTGGNTAGTTNNLFGAPAAPAPAAFSFGNPSTTSAPASGSTTPQSKPAFGAGGGGGFSFGAPPAQNTGSTTTTTTTTASLFGAAQPSATTGATAQPAAVSGGFGGFSGFGSAAAKPAAVSLPASGTTTPSGTSGATFGGFGGSGGGGFGSTGGGFGAPAAVSQPAQPAASSGGGFSFGAPAASATNANTTTANAGPAQASTGGLFGGNAGGFGTTTPASTPSANANTNTSTSGTGSTAAPSFGLFGQQNASTTPPGSGTTTPSGGLFGSSQPGQAGGADKPATMPTLNLFGSSATPAPASSAMPSLFGAKPAEPAPSAGAAEGTSTPKTAPSAGGGMFSFAKPAEPSAALAAAAPQAAPSSSGGGLFSFAKPAERQSAVPSTGSRTKFNDFLATGDSTPAPSTPKTQPPAAAGGLFAGFGAPKPAEPPKDTAATAGSSTPKEAPKVGGSLFSLSSATTSAPSAATDDAGKKADDPVAPKPASASLFGNFGATAKPTGTAPAVPSLLGTTSSTPAATTTAPSIPAPAAVAKINAAPEPAPSIVKGKTFNEIVERFEAELEDQVTRFKDQAAEVREWDMILIENSQNIARLYDQTQRAEVERRNIRAALDAIAARQDNLLAQVDEYESVANEVVEGIANNRNIEGGASRPADLQRQDAARLAVRLNDQMQDLGGSLSAMIAEMNKLTGNASGSLTFGTEEDGAAGPQDSLSQITAILNAHVSSLEWINSNTETIESKVSVLEKQMQDNQSASNGLGVSALGRSGVRRQGNTLLGASRYR</sequence>
<gene>
    <name evidence="1" type="ORF">QFC21_004683</name>
</gene>
<dbReference type="EMBL" id="JASBWT010000016">
    <property type="protein sequence ID" value="KAJ9097647.1"/>
    <property type="molecule type" value="Genomic_DNA"/>
</dbReference>
<keyword evidence="2" id="KW-1185">Reference proteome</keyword>
<evidence type="ECO:0000313" key="1">
    <source>
        <dbReference type="EMBL" id="KAJ9097647.1"/>
    </source>
</evidence>
<comment type="caution">
    <text evidence="1">The sequence shown here is derived from an EMBL/GenBank/DDBJ whole genome shotgun (WGS) entry which is preliminary data.</text>
</comment>
<protein>
    <submittedName>
        <fullName evidence="1">Uncharacterized protein</fullName>
    </submittedName>
</protein>
<reference evidence="1" key="1">
    <citation type="submission" date="2023-04" db="EMBL/GenBank/DDBJ databases">
        <title>Draft Genome sequencing of Naganishia species isolated from polar environments using Oxford Nanopore Technology.</title>
        <authorList>
            <person name="Leo P."/>
            <person name="Venkateswaran K."/>
        </authorList>
    </citation>
    <scope>NUCLEOTIDE SEQUENCE</scope>
    <source>
        <strain evidence="1">MNA-CCFEE 5423</strain>
    </source>
</reference>
<proteinExistence type="predicted"/>
<name>A0ACC2VFC5_9TREE</name>
<organism evidence="1 2">
    <name type="scientific">Naganishia friedmannii</name>
    <dbReference type="NCBI Taxonomy" id="89922"/>
    <lineage>
        <taxon>Eukaryota</taxon>
        <taxon>Fungi</taxon>
        <taxon>Dikarya</taxon>
        <taxon>Basidiomycota</taxon>
        <taxon>Agaricomycotina</taxon>
        <taxon>Tremellomycetes</taxon>
        <taxon>Filobasidiales</taxon>
        <taxon>Filobasidiaceae</taxon>
        <taxon>Naganishia</taxon>
    </lineage>
</organism>
<dbReference type="Proteomes" id="UP001227268">
    <property type="component" value="Unassembled WGS sequence"/>
</dbReference>
<evidence type="ECO:0000313" key="2">
    <source>
        <dbReference type="Proteomes" id="UP001227268"/>
    </source>
</evidence>
<accession>A0ACC2VFC5</accession>